<gene>
    <name evidence="2" type="ORF">SAMN04488579_1341</name>
</gene>
<evidence type="ECO:0000313" key="2">
    <source>
        <dbReference type="EMBL" id="SDY43182.1"/>
    </source>
</evidence>
<feature type="non-terminal residue" evidence="2">
    <location>
        <position position="71"/>
    </location>
</feature>
<feature type="domain" description="Transposase InsH N-terminal" evidence="1">
    <location>
        <begin position="19"/>
        <end position="71"/>
    </location>
</feature>
<protein>
    <recommendedName>
        <fullName evidence="1">Transposase InsH N-terminal domain-containing protein</fullName>
    </recommendedName>
</protein>
<reference evidence="3" key="1">
    <citation type="submission" date="2016-10" db="EMBL/GenBank/DDBJ databases">
        <authorList>
            <person name="Varghese N."/>
            <person name="Submissions S."/>
        </authorList>
    </citation>
    <scope>NUCLEOTIDE SEQUENCE [LARGE SCALE GENOMIC DNA]</scope>
    <source>
        <strain evidence="3">VPI 5359</strain>
    </source>
</reference>
<dbReference type="AlphaFoldDB" id="A0A1H3JTE4"/>
<name>A0A1H3JTE4_EUBBA</name>
<dbReference type="Proteomes" id="UP000199652">
    <property type="component" value="Unassembled WGS sequence"/>
</dbReference>
<keyword evidence="3" id="KW-1185">Reference proteome</keyword>
<evidence type="ECO:0000259" key="1">
    <source>
        <dbReference type="Pfam" id="PF05598"/>
    </source>
</evidence>
<proteinExistence type="predicted"/>
<organism evidence="2 3">
    <name type="scientific">Eubacterium barkeri</name>
    <name type="common">Clostridium barkeri</name>
    <dbReference type="NCBI Taxonomy" id="1528"/>
    <lineage>
        <taxon>Bacteria</taxon>
        <taxon>Bacillati</taxon>
        <taxon>Bacillota</taxon>
        <taxon>Clostridia</taxon>
        <taxon>Eubacteriales</taxon>
        <taxon>Eubacteriaceae</taxon>
        <taxon>Eubacterium</taxon>
    </lineage>
</organism>
<dbReference type="STRING" id="1528.SAMN04488579_1341"/>
<evidence type="ECO:0000313" key="3">
    <source>
        <dbReference type="Proteomes" id="UP000199652"/>
    </source>
</evidence>
<dbReference type="Pfam" id="PF05598">
    <property type="entry name" value="DUF772"/>
    <property type="match status" value="1"/>
</dbReference>
<sequence>MLTKREKNIREQSQIITMDTIVPRDHILRLVDEAISFDFIYDLVEDQYCLDNGRPSIDPVVLIKLPIIQYL</sequence>
<dbReference type="InterPro" id="IPR008490">
    <property type="entry name" value="Transposase_InsH_N"/>
</dbReference>
<dbReference type="EMBL" id="FNOU01000034">
    <property type="protein sequence ID" value="SDY43182.1"/>
    <property type="molecule type" value="Genomic_DNA"/>
</dbReference>
<accession>A0A1H3JTE4</accession>